<feature type="domain" description="EGF-like" evidence="13">
    <location>
        <begin position="108"/>
        <end position="139"/>
    </location>
</feature>
<dbReference type="GeneID" id="118424910"/>
<evidence type="ECO:0000256" key="9">
    <source>
        <dbReference type="PROSITE-ProRule" id="PRU00302"/>
    </source>
</evidence>
<keyword evidence="4" id="KW-0677">Repeat</keyword>
<proteinExistence type="predicted"/>
<dbReference type="OrthoDB" id="160294at2759"/>
<dbReference type="InterPro" id="IPR014853">
    <property type="entry name" value="VWF/SSPO/ZAN-like_Cys-rich_dom"/>
</dbReference>
<dbReference type="InterPro" id="IPR000742">
    <property type="entry name" value="EGF"/>
</dbReference>
<feature type="chain" id="PRO_5039947105" evidence="11">
    <location>
        <begin position="23"/>
        <end position="2124"/>
    </location>
</feature>
<feature type="domain" description="Death" evidence="12">
    <location>
        <begin position="1740"/>
        <end position="1820"/>
    </location>
</feature>
<name>A0A9J7LWR9_BRAFL</name>
<dbReference type="Pfam" id="PF01826">
    <property type="entry name" value="TIL"/>
    <property type="match status" value="4"/>
</dbReference>
<keyword evidence="3 11" id="KW-0732">Signal</keyword>
<dbReference type="InterPro" id="IPR036084">
    <property type="entry name" value="Ser_inhib-like_sf"/>
</dbReference>
<dbReference type="InterPro" id="IPR002919">
    <property type="entry name" value="TIL_dom"/>
</dbReference>
<reference evidence="16" key="1">
    <citation type="journal article" date="2020" name="Nat. Ecol. Evol.">
        <title>Deeply conserved synteny resolves early events in vertebrate evolution.</title>
        <authorList>
            <person name="Simakov O."/>
            <person name="Marletaz F."/>
            <person name="Yue J.X."/>
            <person name="O'Connell B."/>
            <person name="Jenkins J."/>
            <person name="Brandt A."/>
            <person name="Calef R."/>
            <person name="Tung C.H."/>
            <person name="Huang T.K."/>
            <person name="Schmutz J."/>
            <person name="Satoh N."/>
            <person name="Yu J.K."/>
            <person name="Putnam N.H."/>
            <person name="Green R.E."/>
            <person name="Rokhsar D.S."/>
        </authorList>
    </citation>
    <scope>NUCLEOTIDE SEQUENCE [LARGE SCALE GENOMIC DNA]</scope>
    <source>
        <strain evidence="16">S238N-H82</strain>
    </source>
</reference>
<dbReference type="Gene3D" id="2.10.25.10">
    <property type="entry name" value="Laminin"/>
    <property type="match status" value="4"/>
</dbReference>
<evidence type="ECO:0000313" key="17">
    <source>
        <dbReference type="RefSeq" id="XP_035689609.1"/>
    </source>
</evidence>
<dbReference type="SMART" id="SM00215">
    <property type="entry name" value="VWC_out"/>
    <property type="match status" value="4"/>
</dbReference>
<feature type="domain" description="VWFD" evidence="15">
    <location>
        <begin position="302"/>
        <end position="478"/>
    </location>
</feature>
<dbReference type="InterPro" id="IPR011029">
    <property type="entry name" value="DEATH-like_dom_sf"/>
</dbReference>
<dbReference type="SMART" id="SM00214">
    <property type="entry name" value="VWC"/>
    <property type="match status" value="4"/>
</dbReference>
<evidence type="ECO:0000313" key="16">
    <source>
        <dbReference type="Proteomes" id="UP000001554"/>
    </source>
</evidence>
<dbReference type="FunFam" id="2.10.25.10:FF:000153">
    <property type="entry name" value="MUC5B isoform 1"/>
    <property type="match status" value="1"/>
</dbReference>
<dbReference type="InterPro" id="IPR025155">
    <property type="entry name" value="WxxW_domain"/>
</dbReference>
<feature type="region of interest" description="Disordered" evidence="10">
    <location>
        <begin position="1935"/>
        <end position="1964"/>
    </location>
</feature>
<comment type="caution">
    <text evidence="8">Lacks conserved residue(s) required for the propagation of feature annotation.</text>
</comment>
<dbReference type="KEGG" id="bfo:118424910"/>
<dbReference type="PROSITE" id="PS50923">
    <property type="entry name" value="SUSHI"/>
    <property type="match status" value="3"/>
</dbReference>
<accession>A0A9J7LWR9</accession>
<dbReference type="GO" id="GO:0031012">
    <property type="term" value="C:extracellular matrix"/>
    <property type="evidence" value="ECO:0000318"/>
    <property type="project" value="GO_Central"/>
</dbReference>
<evidence type="ECO:0000256" key="5">
    <source>
        <dbReference type="ARBA" id="ARBA00023008"/>
    </source>
</evidence>
<dbReference type="Pfam" id="PF00531">
    <property type="entry name" value="Death"/>
    <property type="match status" value="1"/>
</dbReference>
<dbReference type="InterPro" id="IPR000488">
    <property type="entry name" value="Death_dom"/>
</dbReference>
<keyword evidence="7" id="KW-0325">Glycoprotein</keyword>
<dbReference type="SUPFAM" id="SSF47986">
    <property type="entry name" value="DEATH domain"/>
    <property type="match status" value="2"/>
</dbReference>
<feature type="signal peptide" evidence="11">
    <location>
        <begin position="1"/>
        <end position="22"/>
    </location>
</feature>
<dbReference type="GO" id="GO:0005201">
    <property type="term" value="F:extracellular matrix structural constituent"/>
    <property type="evidence" value="ECO:0000318"/>
    <property type="project" value="GO_Central"/>
</dbReference>
<feature type="domain" description="Sushi" evidence="14">
    <location>
        <begin position="210"/>
        <end position="272"/>
    </location>
</feature>
<evidence type="ECO:0000256" key="1">
    <source>
        <dbReference type="ARBA" id="ARBA00004613"/>
    </source>
</evidence>
<dbReference type="Pfam" id="PF23244">
    <property type="entry name" value="VWF"/>
    <property type="match status" value="1"/>
</dbReference>
<evidence type="ECO:0000259" key="13">
    <source>
        <dbReference type="PROSITE" id="PS50026"/>
    </source>
</evidence>
<dbReference type="SUPFAM" id="SSF57567">
    <property type="entry name" value="Serine protease inhibitors"/>
    <property type="match status" value="4"/>
</dbReference>
<dbReference type="Pfam" id="PF00094">
    <property type="entry name" value="VWD"/>
    <property type="match status" value="3"/>
</dbReference>
<dbReference type="InterPro" id="IPR001007">
    <property type="entry name" value="VWF_dom"/>
</dbReference>
<dbReference type="SMART" id="SM00216">
    <property type="entry name" value="VWD"/>
    <property type="match status" value="3"/>
</dbReference>
<dbReference type="GO" id="GO:0005615">
    <property type="term" value="C:extracellular space"/>
    <property type="evidence" value="ECO:0000318"/>
    <property type="project" value="GO_Central"/>
</dbReference>
<dbReference type="SMART" id="SM00032">
    <property type="entry name" value="CCP"/>
    <property type="match status" value="3"/>
</dbReference>
<evidence type="ECO:0000256" key="8">
    <source>
        <dbReference type="PROSITE-ProRule" id="PRU00076"/>
    </source>
</evidence>
<evidence type="ECO:0000256" key="10">
    <source>
        <dbReference type="SAM" id="MobiDB-lite"/>
    </source>
</evidence>
<feature type="domain" description="Sushi" evidence="14">
    <location>
        <begin position="144"/>
        <end position="207"/>
    </location>
</feature>
<dbReference type="PROSITE" id="PS00022">
    <property type="entry name" value="EGF_1"/>
    <property type="match status" value="1"/>
</dbReference>
<feature type="domain" description="Sushi" evidence="14">
    <location>
        <begin position="46"/>
        <end position="109"/>
    </location>
</feature>
<dbReference type="Proteomes" id="UP000001554">
    <property type="component" value="Chromosome 10"/>
</dbReference>
<keyword evidence="9" id="KW-0768">Sushi</keyword>
<dbReference type="Gene3D" id="1.10.533.10">
    <property type="entry name" value="Death Domain, Fas"/>
    <property type="match status" value="3"/>
</dbReference>
<feature type="disulfide bond" evidence="9">
    <location>
        <begin position="48"/>
        <end position="91"/>
    </location>
</feature>
<organism evidence="16 17">
    <name type="scientific">Branchiostoma floridae</name>
    <name type="common">Florida lancelet</name>
    <name type="synonym">Amphioxus</name>
    <dbReference type="NCBI Taxonomy" id="7739"/>
    <lineage>
        <taxon>Eukaryota</taxon>
        <taxon>Metazoa</taxon>
        <taxon>Chordata</taxon>
        <taxon>Cephalochordata</taxon>
        <taxon>Leptocardii</taxon>
        <taxon>Amphioxiformes</taxon>
        <taxon>Branchiostomatidae</taxon>
        <taxon>Branchiostoma</taxon>
    </lineage>
</organism>
<evidence type="ECO:0000256" key="3">
    <source>
        <dbReference type="ARBA" id="ARBA00022729"/>
    </source>
</evidence>
<keyword evidence="8" id="KW-0245">EGF-like domain</keyword>
<gene>
    <name evidence="17" type="primary">LOC118424910</name>
</gene>
<evidence type="ECO:0000256" key="11">
    <source>
        <dbReference type="SAM" id="SignalP"/>
    </source>
</evidence>
<protein>
    <submittedName>
        <fullName evidence="17">SCO-spondin-like</fullName>
    </submittedName>
</protein>
<feature type="domain" description="VWFD" evidence="15">
    <location>
        <begin position="660"/>
        <end position="834"/>
    </location>
</feature>
<dbReference type="OMA" id="DWKAICI"/>
<evidence type="ECO:0000259" key="15">
    <source>
        <dbReference type="PROSITE" id="PS51233"/>
    </source>
</evidence>
<dbReference type="InterPro" id="IPR050780">
    <property type="entry name" value="Mucin_vWF_Thrombospondin_sf"/>
</dbReference>
<evidence type="ECO:0000256" key="6">
    <source>
        <dbReference type="ARBA" id="ARBA00023157"/>
    </source>
</evidence>
<dbReference type="SUPFAM" id="SSF57196">
    <property type="entry name" value="EGF/Laminin"/>
    <property type="match status" value="1"/>
</dbReference>
<evidence type="ECO:0000259" key="14">
    <source>
        <dbReference type="PROSITE" id="PS50923"/>
    </source>
</evidence>
<dbReference type="PROSITE" id="PS50026">
    <property type="entry name" value="EGF_3"/>
    <property type="match status" value="1"/>
</dbReference>
<evidence type="ECO:0000256" key="2">
    <source>
        <dbReference type="ARBA" id="ARBA00022525"/>
    </source>
</evidence>
<dbReference type="InterPro" id="IPR001846">
    <property type="entry name" value="VWF_type-D"/>
</dbReference>
<dbReference type="Pfam" id="PF13330">
    <property type="entry name" value="Mucin2_WxxW"/>
    <property type="match status" value="1"/>
</dbReference>
<keyword evidence="6 8" id="KW-1015">Disulfide bond</keyword>
<reference evidence="17" key="2">
    <citation type="submission" date="2025-08" db="UniProtKB">
        <authorList>
            <consortium name="RefSeq"/>
        </authorList>
    </citation>
    <scope>IDENTIFICATION</scope>
    <source>
        <strain evidence="17">S238N-H82</strain>
        <tissue evidence="17">Testes</tissue>
    </source>
</reference>
<dbReference type="PANTHER" id="PTHR11339">
    <property type="entry name" value="EXTRACELLULAR MATRIX GLYCOPROTEIN RELATED"/>
    <property type="match status" value="1"/>
</dbReference>
<feature type="disulfide bond" evidence="8">
    <location>
        <begin position="111"/>
        <end position="121"/>
    </location>
</feature>
<comment type="subcellular location">
    <subcellularLocation>
        <location evidence="1">Secreted</location>
    </subcellularLocation>
</comment>
<dbReference type="PROSITE" id="PS50017">
    <property type="entry name" value="DEATH_DOMAIN"/>
    <property type="match status" value="1"/>
</dbReference>
<keyword evidence="2" id="KW-0964">Secreted</keyword>
<feature type="disulfide bond" evidence="8">
    <location>
        <begin position="129"/>
        <end position="138"/>
    </location>
</feature>
<dbReference type="RefSeq" id="XP_035689609.1">
    <property type="nucleotide sequence ID" value="XM_035833716.1"/>
</dbReference>
<evidence type="ECO:0000256" key="7">
    <source>
        <dbReference type="ARBA" id="ARBA00023180"/>
    </source>
</evidence>
<sequence length="2124" mass="235951">MARSAELAIFLAALVAFSTTNAAMNKYLSYDDITYDPSLPYFGANNKCKNPAVPKNGRVQCHLTEDTITCVANCKDGYQFDSNLESVQYSCVNDVGVWSPADEFPNCVPTCYSGCANGGTCVAPNVCACPPEFTGAQCEQRINFPCDTPVDPDHGDVHCDSANGYKMCTINCEPGFRHSVGSTYVCEFASGKWSPGLLGDSFPPCIAGKVECATPDPPVNGMLSCNVTNDKQMCFPTCRKGYQFATPISQSYVCDSTSGQWSPAGGFPECIPEMLPAITPGKSMAPMVAGVRHRTYISAQAGMCTTWGQHHFRTFDGRIFNFKGTCSYVLAKDCFDLTFSIHVHNDRHCRPATKCQRSVTVFLGQETLVMRNDAEGPSVYHGEDKIKIPTNMFGTVIEKVAGYVMLRSGLGFKIEWDGEEAIFVWVSEPLFDKTCGLCGRWNRDPSDDFTDIHNNVAYSLAQFANSWKMPDSFSDSCPDASTDTYCQSNTEERYARSISAINGCSYLMNTACTEMVDPNPYFEACKEDICFGASNRTALECDSMEAYFRECTRQGISIAWRAPDRCGMTCQNGMVYDPCGSSCPQTCYSHTYDCVDNHCVDGCHCPSGTYLHNNRCIPREECPCQYRGTEYAPGSRIQQDCNQCYCLNGKWRCTEEQCEAVCSTTGYRHYTTFDGKQYDFAGDCSYTLLMSNPDMRLSDTYNVIVENHDCNSGFCYRSVVIKTQGSTLKMTTGHSLMLNGGYEITSLPYAAPGFYVERVSSLFQKVTLDNGLKILWDGSNRVYVVATPDLMGTMVGLCGNFNNQQFDDFYTLSKDIETHHIAFANKWKVEDLCPDISMTEESHPCDMFTQRRSTATEKCEILKKEPFRQCHEAVNFRSYYDNCMYDVCATEVNSGISPLCDALADYAHMCAKQGIVLDWRSQVTECELQCTGSLVYKSCGKACRTSCGALAQNHDCEEHCVEGCMCPDDLVLDYDGHCVPVEQCVCLYQGQAFKAGDTVMQECNICECHKGQWICTDNECPQEEECPAHMEWTNCKSNCPRTCGNMHMPYLSCPRGKCIAGCECNNMTVWDGANCVTPSDCPCYHGGRSYHDGETMMVDCNTCTCSGRTWTCENNECPGICSAYGDPHFKSFDGREYDFQGECEYVIARSTGNNAQQFSISSENIPCGTSGVTCTKSIIFTIGEGDSQKTLTLVRGQNVPMERDTPFQVAQVGLYVFVRTDIGVTLQWDRGTRVYIKLETTHKGKVEGLCGNYNGDQQDDFLMPNGLTTEMETEFGNAWKIHDYCADAGVIKDTCSLHPHRKAWAQRKCAIMKSELFKTCHYEVPYQDYYERCVFDACGCDSGGDCECLCTSVATYAQECNLHGVHVHWRSQEFCPMQCEGCTRYNPCLSACPLTCANHKHWATIQSECRDMCVEGCDCPEGKYMNEEYECVHEEECTFCITLDGVPYDEGEKILSMSDDCRSCYCVNHEVECLGLPCPRETSTLWIPTSTTLTPPPEITTCTECHEGWTGWMNAGYPNNVNGGDYETFSVLRRQFSFCRDDEVVDVECRVAEYGTPYSQAGQNVKCDVLNGLTCNNEDQSPVPECYDYEIRFKCQCMEGHDEVCMTTKTPVVTVTPECPPDKLLKCAFKCRQTCHAFRLTRAECTYGYDDTCVPHCGEFQGCGEGYVLRGIDECVTTEDCPCRKEDGTIVPPGTSWKEGECKMCTCWNNQLKCEDICGSSVTISKTSHGFALCDSCIDIISRKVSDDWKLLCMALGCDAKTISSVEVESSGDSFVCCSTMLKQWRDTSSLDYDDKVDVVCRALEACGYSDCAVEVHENFRMEKTICMSDDSLKIISKIVSSDWQALCTALGYSDDFTKQIISKYDTDSYLCCHHALTTWRDTSDYDYAQKVEHLCYALDLCGFYECSQTVKNDYQKEVVVATSQVSVVSTSSSSVESTSSTSSSSVVSTSSSVVSTGSTSSSTSGVVTNYQTGGTLISSRFTASSTGGTFTNGLTLCDETIDYISTKITTGWTSLCIALGCSTDVIQKVLKVGSDDHVHCCSYMLKTWRDNVDVDYTTKVEVLCDALRTCGYTSCATTLEHKFRTETCIALCDHQFDTYSKLISHDWKAMCIAMGCDSDFMHK</sequence>
<dbReference type="PROSITE" id="PS51233">
    <property type="entry name" value="VWFD"/>
    <property type="match status" value="3"/>
</dbReference>
<dbReference type="GO" id="GO:0007165">
    <property type="term" value="P:signal transduction"/>
    <property type="evidence" value="ECO:0007669"/>
    <property type="project" value="InterPro"/>
</dbReference>
<evidence type="ECO:0000256" key="4">
    <source>
        <dbReference type="ARBA" id="ARBA00022737"/>
    </source>
</evidence>
<keyword evidence="5" id="KW-0186">Copper</keyword>
<dbReference type="Pfam" id="PF08742">
    <property type="entry name" value="C8"/>
    <property type="match status" value="3"/>
</dbReference>
<dbReference type="InterPro" id="IPR000436">
    <property type="entry name" value="Sushi_SCR_CCP_dom"/>
</dbReference>
<dbReference type="PANTHER" id="PTHR11339:SF393">
    <property type="entry name" value="VWFD DOMAIN-CONTAINING PROTEIN"/>
    <property type="match status" value="1"/>
</dbReference>
<dbReference type="CDD" id="cd01670">
    <property type="entry name" value="Death"/>
    <property type="match status" value="3"/>
</dbReference>
<evidence type="ECO:0000259" key="12">
    <source>
        <dbReference type="PROSITE" id="PS50017"/>
    </source>
</evidence>
<dbReference type="CDD" id="cd19941">
    <property type="entry name" value="TIL"/>
    <property type="match status" value="4"/>
</dbReference>
<keyword evidence="16" id="KW-1185">Reference proteome</keyword>
<dbReference type="SUPFAM" id="SSF57603">
    <property type="entry name" value="FnI-like domain"/>
    <property type="match status" value="2"/>
</dbReference>
<feature type="domain" description="VWFD" evidence="15">
    <location>
        <begin position="1119"/>
        <end position="1286"/>
    </location>
</feature>
<dbReference type="SMART" id="SM00832">
    <property type="entry name" value="C8"/>
    <property type="match status" value="3"/>
</dbReference>